<keyword evidence="2" id="KW-0964">Secreted</keyword>
<evidence type="ECO:0000256" key="5">
    <source>
        <dbReference type="SAM" id="MobiDB-lite"/>
    </source>
</evidence>
<feature type="signal peptide" evidence="7">
    <location>
        <begin position="1"/>
        <end position="25"/>
    </location>
</feature>
<proteinExistence type="predicted"/>
<keyword evidence="6" id="KW-0812">Transmembrane</keyword>
<keyword evidence="1" id="KW-0134">Cell wall</keyword>
<dbReference type="InterPro" id="IPR019931">
    <property type="entry name" value="LPXTG_anchor"/>
</dbReference>
<protein>
    <recommendedName>
        <fullName evidence="8">Gram-positive cocci surface proteins LPxTG domain-containing protein</fullName>
    </recommendedName>
</protein>
<sequence>MLKQTLLVSGAVLGALIFGSQAVSADTVDVNDGTNTGTAQPSTQPSDTGSTTLPPAQSGSNSDTNSGTDGSSSNANNSGVDDGTHVDKGGSSSSGSDDKGNGSNSSSTDDKGNGSNSSSTDDKGNGSNSPSTDDKGNGSNSSSTDDKGNGSNSSSTDDKGNGSNSSSTDDNKLPNNGKAPDVVPLTPTTPDVNDKGQLNQVAPVPVAQPTQGQAQAPVVPEQVATVPSVARAVEAYNATLSSNNSDATQAPVIEAKKQVDDAVLKALPKTGVRQKQSSVSVLGVALTALASGLAFVFKKKLG</sequence>
<keyword evidence="6" id="KW-1133">Transmembrane helix</keyword>
<keyword evidence="4" id="KW-0572">Peptidoglycan-anchor</keyword>
<feature type="chain" id="PRO_5023111383" description="Gram-positive cocci surface proteins LPxTG domain-containing protein" evidence="7">
    <location>
        <begin position="26"/>
        <end position="302"/>
    </location>
</feature>
<organism evidence="9 10">
    <name type="scientific">Leuconostoc citreum</name>
    <dbReference type="NCBI Taxonomy" id="33964"/>
    <lineage>
        <taxon>Bacteria</taxon>
        <taxon>Bacillati</taxon>
        <taxon>Bacillota</taxon>
        <taxon>Bacilli</taxon>
        <taxon>Lactobacillales</taxon>
        <taxon>Lactobacillaceae</taxon>
        <taxon>Leuconostoc</taxon>
    </lineage>
</organism>
<feature type="region of interest" description="Disordered" evidence="5">
    <location>
        <begin position="32"/>
        <end position="219"/>
    </location>
</feature>
<keyword evidence="3 7" id="KW-0732">Signal</keyword>
<accession>A0A5A5TWX2</accession>
<evidence type="ECO:0000256" key="2">
    <source>
        <dbReference type="ARBA" id="ARBA00022525"/>
    </source>
</evidence>
<evidence type="ECO:0000256" key="1">
    <source>
        <dbReference type="ARBA" id="ARBA00022512"/>
    </source>
</evidence>
<evidence type="ECO:0000313" key="10">
    <source>
        <dbReference type="Proteomes" id="UP000323274"/>
    </source>
</evidence>
<dbReference type="EMBL" id="BJJW01000002">
    <property type="protein sequence ID" value="GDZ82881.1"/>
    <property type="molecule type" value="Genomic_DNA"/>
</dbReference>
<name>A0A5A5TWX2_LEUCI</name>
<evidence type="ECO:0000256" key="7">
    <source>
        <dbReference type="SAM" id="SignalP"/>
    </source>
</evidence>
<feature type="compositionally biased region" description="Low complexity" evidence="5">
    <location>
        <begin position="89"/>
        <end position="168"/>
    </location>
</feature>
<evidence type="ECO:0000256" key="4">
    <source>
        <dbReference type="ARBA" id="ARBA00023088"/>
    </source>
</evidence>
<feature type="compositionally biased region" description="Low complexity" evidence="5">
    <location>
        <begin position="180"/>
        <end position="191"/>
    </location>
</feature>
<feature type="compositionally biased region" description="Low complexity" evidence="5">
    <location>
        <begin position="58"/>
        <end position="81"/>
    </location>
</feature>
<dbReference type="NCBIfam" id="TIGR01167">
    <property type="entry name" value="LPXTG_anchor"/>
    <property type="match status" value="1"/>
</dbReference>
<feature type="transmembrane region" description="Helical" evidence="6">
    <location>
        <begin position="279"/>
        <end position="297"/>
    </location>
</feature>
<dbReference type="RefSeq" id="WP_149333491.1">
    <property type="nucleotide sequence ID" value="NZ_BJJW01000002.1"/>
</dbReference>
<feature type="compositionally biased region" description="Polar residues" evidence="5">
    <location>
        <begin position="32"/>
        <end position="57"/>
    </location>
</feature>
<dbReference type="AlphaFoldDB" id="A0A5A5TWX2"/>
<evidence type="ECO:0000256" key="3">
    <source>
        <dbReference type="ARBA" id="ARBA00022729"/>
    </source>
</evidence>
<gene>
    <name evidence="9" type="ORF">LCIT_01230</name>
</gene>
<dbReference type="Proteomes" id="UP000323274">
    <property type="component" value="Unassembled WGS sequence"/>
</dbReference>
<dbReference type="NCBIfam" id="NF035936">
    <property type="entry name" value="agg_sub_LPXTH"/>
    <property type="match status" value="1"/>
</dbReference>
<reference evidence="9 10" key="1">
    <citation type="submission" date="2019-04" db="EMBL/GenBank/DDBJ databases">
        <title>A pseudo-fructophilic Leuconostoc citreum strain F192-5 isolated from peel of satsuma mandarin: the first report for isolation and characterization of strain-dependent fructophilic-like characteristics.</title>
        <authorList>
            <person name="Maeno S."/>
            <person name="Tanizawa Y."/>
            <person name="Kajikawa A."/>
            <person name="Kanesaki Y."/>
            <person name="Kubota E."/>
            <person name="Arita M."/>
            <person name="Leon D."/>
            <person name="Endo A."/>
        </authorList>
    </citation>
    <scope>NUCLEOTIDE SEQUENCE [LARGE SCALE GENOMIC DNA]</scope>
    <source>
        <strain evidence="9 10">F192-5</strain>
    </source>
</reference>
<comment type="caution">
    <text evidence="9">The sequence shown here is derived from an EMBL/GenBank/DDBJ whole genome shotgun (WGS) entry which is preliminary data.</text>
</comment>
<feature type="domain" description="Gram-positive cocci surface proteins LPxTG" evidence="8">
    <location>
        <begin position="264"/>
        <end position="300"/>
    </location>
</feature>
<dbReference type="Pfam" id="PF00746">
    <property type="entry name" value="Gram_pos_anchor"/>
    <property type="match status" value="1"/>
</dbReference>
<evidence type="ECO:0000259" key="8">
    <source>
        <dbReference type="Pfam" id="PF00746"/>
    </source>
</evidence>
<evidence type="ECO:0000313" key="9">
    <source>
        <dbReference type="EMBL" id="GDZ82881.1"/>
    </source>
</evidence>
<evidence type="ECO:0000256" key="6">
    <source>
        <dbReference type="SAM" id="Phobius"/>
    </source>
</evidence>
<keyword evidence="6" id="KW-0472">Membrane</keyword>